<name>A0A8T2J9N6_9PIPI</name>
<dbReference type="Proteomes" id="UP000812440">
    <property type="component" value="Chromosome 3"/>
</dbReference>
<keyword evidence="3" id="KW-1185">Reference proteome</keyword>
<protein>
    <submittedName>
        <fullName evidence="2">Uncharacterized protein</fullName>
    </submittedName>
</protein>
<organism evidence="2 3">
    <name type="scientific">Hymenochirus boettgeri</name>
    <name type="common">Congo dwarf clawed frog</name>
    <dbReference type="NCBI Taxonomy" id="247094"/>
    <lineage>
        <taxon>Eukaryota</taxon>
        <taxon>Metazoa</taxon>
        <taxon>Chordata</taxon>
        <taxon>Craniata</taxon>
        <taxon>Vertebrata</taxon>
        <taxon>Euteleostomi</taxon>
        <taxon>Amphibia</taxon>
        <taxon>Batrachia</taxon>
        <taxon>Anura</taxon>
        <taxon>Pipoidea</taxon>
        <taxon>Pipidae</taxon>
        <taxon>Pipinae</taxon>
        <taxon>Hymenochirus</taxon>
    </lineage>
</organism>
<dbReference type="EMBL" id="JAACNH010000006">
    <property type="protein sequence ID" value="KAG8440174.1"/>
    <property type="molecule type" value="Genomic_DNA"/>
</dbReference>
<feature type="chain" id="PRO_5035820335" evidence="1">
    <location>
        <begin position="30"/>
        <end position="124"/>
    </location>
</feature>
<sequence length="124" mass="14679">MSAVPLTRMMMLGFLAHLLLFSFLPLSVCMELSEDAENLKPFNSPEKRFQQWATGPFMGKRSLQDMYNLIEQDIESDLMPPKTMERMKDTYLREQHRTLSPSQQQSAQWILKKMMEHYLKAYKK</sequence>
<evidence type="ECO:0000256" key="1">
    <source>
        <dbReference type="SAM" id="SignalP"/>
    </source>
</evidence>
<accession>A0A8T2J9N6</accession>
<feature type="signal peptide" evidence="1">
    <location>
        <begin position="1"/>
        <end position="29"/>
    </location>
</feature>
<dbReference type="OrthoDB" id="9535999at2759"/>
<evidence type="ECO:0000313" key="3">
    <source>
        <dbReference type="Proteomes" id="UP000812440"/>
    </source>
</evidence>
<gene>
    <name evidence="2" type="ORF">GDO86_006105</name>
</gene>
<reference evidence="2" key="1">
    <citation type="thesis" date="2020" institute="ProQuest LLC" country="789 East Eisenhower Parkway, Ann Arbor, MI, USA">
        <title>Comparative Genomics and Chromosome Evolution.</title>
        <authorList>
            <person name="Mudd A.B."/>
        </authorList>
    </citation>
    <scope>NUCLEOTIDE SEQUENCE</scope>
    <source>
        <strain evidence="2">Female2</strain>
        <tissue evidence="2">Blood</tissue>
    </source>
</reference>
<proteinExistence type="predicted"/>
<comment type="caution">
    <text evidence="2">The sequence shown here is derived from an EMBL/GenBank/DDBJ whole genome shotgun (WGS) entry which is preliminary data.</text>
</comment>
<keyword evidence="1" id="KW-0732">Signal</keyword>
<evidence type="ECO:0000313" key="2">
    <source>
        <dbReference type="EMBL" id="KAG8440174.1"/>
    </source>
</evidence>
<dbReference type="AlphaFoldDB" id="A0A8T2J9N6"/>